<feature type="transmembrane region" description="Helical" evidence="1">
    <location>
        <begin position="42"/>
        <end position="60"/>
    </location>
</feature>
<feature type="transmembrane region" description="Helical" evidence="1">
    <location>
        <begin position="99"/>
        <end position="123"/>
    </location>
</feature>
<reference evidence="3 5" key="2">
    <citation type="submission" date="2023-07" db="EMBL/GenBank/DDBJ databases">
        <title>Genomic Encyclopedia of Type Strains, Phase IV (KMG-IV): sequencing the most valuable type-strain genomes for metagenomic binning, comparative biology and taxonomic classification.</title>
        <authorList>
            <person name="Goeker M."/>
        </authorList>
    </citation>
    <scope>NUCLEOTIDE SEQUENCE [LARGE SCALE GENOMIC DNA]</scope>
    <source>
        <strain evidence="3 5">DSM 338</strain>
    </source>
</reference>
<comment type="caution">
    <text evidence="2">The sequence shown here is derived from an EMBL/GenBank/DDBJ whole genome shotgun (WGS) entry which is preliminary data.</text>
</comment>
<keyword evidence="1" id="KW-0812">Transmembrane</keyword>
<feature type="transmembrane region" description="Helical" evidence="1">
    <location>
        <begin position="5"/>
        <end position="22"/>
    </location>
</feature>
<dbReference type="RefSeq" id="WP_169120731.1">
    <property type="nucleotide sequence ID" value="NZ_BSDO01000002.1"/>
</dbReference>
<evidence type="ECO:0000313" key="2">
    <source>
        <dbReference type="EMBL" id="GLI21982.1"/>
    </source>
</evidence>
<protein>
    <submittedName>
        <fullName evidence="3">Membrane protein</fullName>
    </submittedName>
</protein>
<sequence length="135" mass="14967">MLTPVPLLIVPLALYNIMVFLMPGTEWTTVLTTVEMMSGAHWTITLAEGFIVLSLFFLFFEILKSTRISSRSIIDHMLSMLVFAAGLAEFLLVRPAGNSVFAILLCIMLLDVVAGFSVSIRVAQRDFSVDPRAQQ</sequence>
<keyword evidence="5" id="KW-1185">Reference proteome</keyword>
<dbReference type="Proteomes" id="UP001245370">
    <property type="component" value="Unassembled WGS sequence"/>
</dbReference>
<dbReference type="Proteomes" id="UP001144397">
    <property type="component" value="Unassembled WGS sequence"/>
</dbReference>
<feature type="transmembrane region" description="Helical" evidence="1">
    <location>
        <begin position="72"/>
        <end position="93"/>
    </location>
</feature>
<dbReference type="AlphaFoldDB" id="A0A9W6CMP1"/>
<evidence type="ECO:0000256" key="1">
    <source>
        <dbReference type="SAM" id="Phobius"/>
    </source>
</evidence>
<dbReference type="EMBL" id="BSDO01000002">
    <property type="protein sequence ID" value="GLI21982.1"/>
    <property type="molecule type" value="Genomic_DNA"/>
</dbReference>
<reference evidence="2" key="1">
    <citation type="submission" date="2022-12" db="EMBL/GenBank/DDBJ databases">
        <title>Reference genome sequencing for broad-spectrum identification of bacterial and archaeal isolates by mass spectrometry.</title>
        <authorList>
            <person name="Sekiguchi Y."/>
            <person name="Tourlousse D.M."/>
        </authorList>
    </citation>
    <scope>NUCLEOTIDE SEQUENCE</scope>
    <source>
        <strain evidence="2">301</strain>
    </source>
</reference>
<name>A0A9W6CMP1_XANFL</name>
<dbReference type="EMBL" id="JAVDPY010000001">
    <property type="protein sequence ID" value="MDR6332270.1"/>
    <property type="molecule type" value="Genomic_DNA"/>
</dbReference>
<dbReference type="GeneID" id="95762444"/>
<evidence type="ECO:0000313" key="3">
    <source>
        <dbReference type="EMBL" id="MDR6332270.1"/>
    </source>
</evidence>
<organism evidence="2 4">
    <name type="scientific">Xanthobacter flavus</name>
    <dbReference type="NCBI Taxonomy" id="281"/>
    <lineage>
        <taxon>Bacteria</taxon>
        <taxon>Pseudomonadati</taxon>
        <taxon>Pseudomonadota</taxon>
        <taxon>Alphaproteobacteria</taxon>
        <taxon>Hyphomicrobiales</taxon>
        <taxon>Xanthobacteraceae</taxon>
        <taxon>Xanthobacter</taxon>
    </lineage>
</organism>
<keyword evidence="1" id="KW-0472">Membrane</keyword>
<accession>A0A9W6CMP1</accession>
<gene>
    <name evidence="3" type="ORF">GGQ86_000717</name>
    <name evidence="2" type="ORF">XFLAVUS301_16560</name>
</gene>
<proteinExistence type="predicted"/>
<evidence type="ECO:0000313" key="5">
    <source>
        <dbReference type="Proteomes" id="UP001245370"/>
    </source>
</evidence>
<evidence type="ECO:0000313" key="4">
    <source>
        <dbReference type="Proteomes" id="UP001144397"/>
    </source>
</evidence>
<keyword evidence="1" id="KW-1133">Transmembrane helix</keyword>